<dbReference type="PANTHER" id="PTHR17085">
    <property type="entry name" value="NUCLEAR RECEPTOR COACTIVATOR 4"/>
    <property type="match status" value="1"/>
</dbReference>
<accession>A0AB34HYU7</accession>
<proteinExistence type="predicted"/>
<reference evidence="2 3" key="1">
    <citation type="submission" date="2022-11" db="EMBL/GenBank/DDBJ databases">
        <title>Whole genome sequence of Eschrichtius robustus ER-17-0199.</title>
        <authorList>
            <person name="Bruniche-Olsen A."/>
            <person name="Black A.N."/>
            <person name="Fields C.J."/>
            <person name="Walden K."/>
            <person name="Dewoody J.A."/>
        </authorList>
    </citation>
    <scope>NUCLEOTIDE SEQUENCE [LARGE SCALE GENOMIC DNA]</scope>
    <source>
        <strain evidence="2">ER-17-0199</strain>
        <tissue evidence="2">Blubber</tissue>
    </source>
</reference>
<gene>
    <name evidence="2" type="ORF">J1605_018234</name>
</gene>
<dbReference type="InterPro" id="IPR022174">
    <property type="entry name" value="NCOA4_N"/>
</dbReference>
<dbReference type="GO" id="GO:0003713">
    <property type="term" value="F:transcription coactivator activity"/>
    <property type="evidence" value="ECO:0007669"/>
    <property type="project" value="InterPro"/>
</dbReference>
<keyword evidence="3" id="KW-1185">Reference proteome</keyword>
<evidence type="ECO:0000259" key="1">
    <source>
        <dbReference type="Pfam" id="PF12489"/>
    </source>
</evidence>
<dbReference type="GO" id="GO:0006879">
    <property type="term" value="P:intracellular iron ion homeostasis"/>
    <property type="evidence" value="ECO:0007669"/>
    <property type="project" value="InterPro"/>
</dbReference>
<dbReference type="AlphaFoldDB" id="A0AB34HYU7"/>
<feature type="domain" description="Nuclear receptor coactivator 4 N-terminal" evidence="1">
    <location>
        <begin position="69"/>
        <end position="126"/>
    </location>
</feature>
<dbReference type="EMBL" id="JAIQCJ010000541">
    <property type="protein sequence ID" value="KAJ8796086.1"/>
    <property type="molecule type" value="Genomic_DNA"/>
</dbReference>
<protein>
    <recommendedName>
        <fullName evidence="1">Nuclear receptor coactivator 4 N-terminal domain-containing protein</fullName>
    </recommendedName>
</protein>
<dbReference type="Proteomes" id="UP001159641">
    <property type="component" value="Unassembled WGS sequence"/>
</dbReference>
<dbReference type="Pfam" id="PF12489">
    <property type="entry name" value="ARA70"/>
    <property type="match status" value="1"/>
</dbReference>
<dbReference type="PANTHER" id="PTHR17085:SF3">
    <property type="entry name" value="NUCLEAR RECEPTOR COACTIVATOR 4"/>
    <property type="match status" value="1"/>
</dbReference>
<comment type="caution">
    <text evidence="2">The sequence shown here is derived from an EMBL/GenBank/DDBJ whole genome shotgun (WGS) entry which is preliminary data.</text>
</comment>
<dbReference type="InterPro" id="IPR039947">
    <property type="entry name" value="NCoA-4"/>
</dbReference>
<name>A0AB34HYU7_ESCRO</name>
<evidence type="ECO:0000313" key="3">
    <source>
        <dbReference type="Proteomes" id="UP001159641"/>
    </source>
</evidence>
<sequence>MLQQQVQQLYRLLGRFNCLIHQLECTQNKDLANQVSVCPERLGSLTLKPEDSTVLLFEANNNCPAPGNHHCNSYSTTSSYSSEIEKVVDLVLLDQDEVELSDWLVTPQESHKLEKPGNGSCETSEKFKLLFQVFQESYSVNDWLIKPDSCTSCQGKQPKGVEIENLGNLKCLNDHLEAKKPLSTPSMITEDWLVQNHQDPCKVEEVCKANEPCTSFSECVCDENFEKEALCKWLLKKEGKDKKVCLWNQNLNLRNIKIP</sequence>
<dbReference type="GO" id="GO:0009725">
    <property type="term" value="P:response to hormone"/>
    <property type="evidence" value="ECO:0007669"/>
    <property type="project" value="TreeGrafter"/>
</dbReference>
<evidence type="ECO:0000313" key="2">
    <source>
        <dbReference type="EMBL" id="KAJ8796086.1"/>
    </source>
</evidence>
<organism evidence="2 3">
    <name type="scientific">Eschrichtius robustus</name>
    <name type="common">California gray whale</name>
    <name type="synonym">Eschrichtius gibbosus</name>
    <dbReference type="NCBI Taxonomy" id="9764"/>
    <lineage>
        <taxon>Eukaryota</taxon>
        <taxon>Metazoa</taxon>
        <taxon>Chordata</taxon>
        <taxon>Craniata</taxon>
        <taxon>Vertebrata</taxon>
        <taxon>Euteleostomi</taxon>
        <taxon>Mammalia</taxon>
        <taxon>Eutheria</taxon>
        <taxon>Laurasiatheria</taxon>
        <taxon>Artiodactyla</taxon>
        <taxon>Whippomorpha</taxon>
        <taxon>Cetacea</taxon>
        <taxon>Mysticeti</taxon>
        <taxon>Eschrichtiidae</taxon>
        <taxon>Eschrichtius</taxon>
    </lineage>
</organism>